<keyword evidence="3" id="KW-1185">Reference proteome</keyword>
<dbReference type="EMBL" id="MU854170">
    <property type="protein sequence ID" value="KAK3933495.1"/>
    <property type="molecule type" value="Genomic_DNA"/>
</dbReference>
<name>A0AAN6MUX0_9PEZI</name>
<evidence type="ECO:0000256" key="1">
    <source>
        <dbReference type="SAM" id="MobiDB-lite"/>
    </source>
</evidence>
<dbReference type="Proteomes" id="UP001303473">
    <property type="component" value="Unassembled WGS sequence"/>
</dbReference>
<evidence type="ECO:0000313" key="3">
    <source>
        <dbReference type="Proteomes" id="UP001303473"/>
    </source>
</evidence>
<proteinExistence type="predicted"/>
<comment type="caution">
    <text evidence="2">The sequence shown here is derived from an EMBL/GenBank/DDBJ whole genome shotgun (WGS) entry which is preliminary data.</text>
</comment>
<gene>
    <name evidence="2" type="ORF">QBC46DRAFT_275639</name>
</gene>
<evidence type="ECO:0000313" key="2">
    <source>
        <dbReference type="EMBL" id="KAK3933495.1"/>
    </source>
</evidence>
<organism evidence="2 3">
    <name type="scientific">Diplogelasinospora grovesii</name>
    <dbReference type="NCBI Taxonomy" id="303347"/>
    <lineage>
        <taxon>Eukaryota</taxon>
        <taxon>Fungi</taxon>
        <taxon>Dikarya</taxon>
        <taxon>Ascomycota</taxon>
        <taxon>Pezizomycotina</taxon>
        <taxon>Sordariomycetes</taxon>
        <taxon>Sordariomycetidae</taxon>
        <taxon>Sordariales</taxon>
        <taxon>Diplogelasinosporaceae</taxon>
        <taxon>Diplogelasinospora</taxon>
    </lineage>
</organism>
<sequence length="98" mass="11019">LHGDYALNYKTPEFLTFDSPRVSPVAERAGPAAERAGPAAERAGPAAERADQPSGEHVLPLLRLSGWESNKQYDKNSPECIHYDFRWKVSQRENIRAR</sequence>
<reference evidence="3" key="1">
    <citation type="journal article" date="2023" name="Mol. Phylogenet. Evol.">
        <title>Genome-scale phylogeny and comparative genomics of the fungal order Sordariales.</title>
        <authorList>
            <person name="Hensen N."/>
            <person name="Bonometti L."/>
            <person name="Westerberg I."/>
            <person name="Brannstrom I.O."/>
            <person name="Guillou S."/>
            <person name="Cros-Aarteil S."/>
            <person name="Calhoun S."/>
            <person name="Haridas S."/>
            <person name="Kuo A."/>
            <person name="Mondo S."/>
            <person name="Pangilinan J."/>
            <person name="Riley R."/>
            <person name="LaButti K."/>
            <person name="Andreopoulos B."/>
            <person name="Lipzen A."/>
            <person name="Chen C."/>
            <person name="Yan M."/>
            <person name="Daum C."/>
            <person name="Ng V."/>
            <person name="Clum A."/>
            <person name="Steindorff A."/>
            <person name="Ohm R.A."/>
            <person name="Martin F."/>
            <person name="Silar P."/>
            <person name="Natvig D.O."/>
            <person name="Lalanne C."/>
            <person name="Gautier V."/>
            <person name="Ament-Velasquez S.L."/>
            <person name="Kruys A."/>
            <person name="Hutchinson M.I."/>
            <person name="Powell A.J."/>
            <person name="Barry K."/>
            <person name="Miller A.N."/>
            <person name="Grigoriev I.V."/>
            <person name="Debuchy R."/>
            <person name="Gladieux P."/>
            <person name="Hiltunen Thoren M."/>
            <person name="Johannesson H."/>
        </authorList>
    </citation>
    <scope>NUCLEOTIDE SEQUENCE [LARGE SCALE GENOMIC DNA]</scope>
    <source>
        <strain evidence="3">CBS 340.73</strain>
    </source>
</reference>
<dbReference type="AlphaFoldDB" id="A0AAN6MUX0"/>
<feature type="region of interest" description="Disordered" evidence="1">
    <location>
        <begin position="25"/>
        <end position="55"/>
    </location>
</feature>
<feature type="compositionally biased region" description="Low complexity" evidence="1">
    <location>
        <begin position="26"/>
        <end position="47"/>
    </location>
</feature>
<feature type="non-terminal residue" evidence="2">
    <location>
        <position position="1"/>
    </location>
</feature>
<accession>A0AAN6MUX0</accession>
<protein>
    <submittedName>
        <fullName evidence="2">Uncharacterized protein</fullName>
    </submittedName>
</protein>